<organism evidence="1 2">
    <name type="scientific">Mariniflexile fucanivorans</name>
    <dbReference type="NCBI Taxonomy" id="264023"/>
    <lineage>
        <taxon>Bacteria</taxon>
        <taxon>Pseudomonadati</taxon>
        <taxon>Bacteroidota</taxon>
        <taxon>Flavobacteriia</taxon>
        <taxon>Flavobacteriales</taxon>
        <taxon>Flavobacteriaceae</taxon>
        <taxon>Mariniflexile</taxon>
    </lineage>
</organism>
<dbReference type="OrthoDB" id="1441026at2"/>
<dbReference type="AlphaFoldDB" id="A0A4R1RGB4"/>
<protein>
    <recommendedName>
        <fullName evidence="3">DUF4738 domain-containing protein</fullName>
    </recommendedName>
</protein>
<proteinExistence type="predicted"/>
<evidence type="ECO:0008006" key="3">
    <source>
        <dbReference type="Google" id="ProtNLM"/>
    </source>
</evidence>
<dbReference type="Proteomes" id="UP000295455">
    <property type="component" value="Unassembled WGS sequence"/>
</dbReference>
<evidence type="ECO:0000313" key="2">
    <source>
        <dbReference type="Proteomes" id="UP000295455"/>
    </source>
</evidence>
<dbReference type="EMBL" id="SLUP01000006">
    <property type="protein sequence ID" value="TCL65048.1"/>
    <property type="molecule type" value="Genomic_DNA"/>
</dbReference>
<dbReference type="PROSITE" id="PS51257">
    <property type="entry name" value="PROKAR_LIPOPROTEIN"/>
    <property type="match status" value="1"/>
</dbReference>
<sequence length="188" mass="21714">MKNLILFCVIIFGLMSCNGGKTKKDTLKTSVEKFKDSIGVLEIEAFIPEEYSEVKTDTILSNGFSIRIKTYTDMNRFVTCQYKIDETLTHIDKFRDWISEVTIKKNDVVIFDKTLDANFFLAYDKMIADSLPKAINSRVLINEDYPVDKNYVYLLGGFILPESEEIIYYNIKIDSKGTCSLEKIKDEY</sequence>
<accession>A0A4R1RGB4</accession>
<dbReference type="RefSeq" id="WP_132218318.1">
    <property type="nucleotide sequence ID" value="NZ_OX156936.1"/>
</dbReference>
<reference evidence="1 2" key="1">
    <citation type="submission" date="2019-03" db="EMBL/GenBank/DDBJ databases">
        <title>Genomic Encyclopedia of Type Strains, Phase IV (KMG-IV): sequencing the most valuable type-strain genomes for metagenomic binning, comparative biology and taxonomic classification.</title>
        <authorList>
            <person name="Goeker M."/>
        </authorList>
    </citation>
    <scope>NUCLEOTIDE SEQUENCE [LARGE SCALE GENOMIC DNA]</scope>
    <source>
        <strain evidence="1 2">DSM 18792</strain>
    </source>
</reference>
<name>A0A4R1RGB4_9FLAO</name>
<evidence type="ECO:0000313" key="1">
    <source>
        <dbReference type="EMBL" id="TCL65048.1"/>
    </source>
</evidence>
<keyword evidence="2" id="KW-1185">Reference proteome</keyword>
<comment type="caution">
    <text evidence="1">The sequence shown here is derived from an EMBL/GenBank/DDBJ whole genome shotgun (WGS) entry which is preliminary data.</text>
</comment>
<gene>
    <name evidence="1" type="ORF">EV196_106240</name>
</gene>